<dbReference type="EMBL" id="QGKX02000095">
    <property type="protein sequence ID" value="KAF3570459.1"/>
    <property type="molecule type" value="Genomic_DNA"/>
</dbReference>
<proteinExistence type="predicted"/>
<gene>
    <name evidence="1" type="ORF">F2Q69_00062278</name>
</gene>
<protein>
    <submittedName>
        <fullName evidence="1">Uncharacterized protein</fullName>
    </submittedName>
</protein>
<name>A0A8S9RCG6_BRACR</name>
<evidence type="ECO:0000313" key="2">
    <source>
        <dbReference type="Proteomes" id="UP000712600"/>
    </source>
</evidence>
<dbReference type="AlphaFoldDB" id="A0A8S9RCG6"/>
<organism evidence="1 2">
    <name type="scientific">Brassica cretica</name>
    <name type="common">Mustard</name>
    <dbReference type="NCBI Taxonomy" id="69181"/>
    <lineage>
        <taxon>Eukaryota</taxon>
        <taxon>Viridiplantae</taxon>
        <taxon>Streptophyta</taxon>
        <taxon>Embryophyta</taxon>
        <taxon>Tracheophyta</taxon>
        <taxon>Spermatophyta</taxon>
        <taxon>Magnoliopsida</taxon>
        <taxon>eudicotyledons</taxon>
        <taxon>Gunneridae</taxon>
        <taxon>Pentapetalae</taxon>
        <taxon>rosids</taxon>
        <taxon>malvids</taxon>
        <taxon>Brassicales</taxon>
        <taxon>Brassicaceae</taxon>
        <taxon>Brassiceae</taxon>
        <taxon>Brassica</taxon>
    </lineage>
</organism>
<comment type="caution">
    <text evidence="1">The sequence shown here is derived from an EMBL/GenBank/DDBJ whole genome shotgun (WGS) entry which is preliminary data.</text>
</comment>
<dbReference type="Proteomes" id="UP000712600">
    <property type="component" value="Unassembled WGS sequence"/>
</dbReference>
<accession>A0A8S9RCG6</accession>
<sequence>MIWKADNETFPKVSHSFFNSVGINRKTLMKLTVCGLALQRSDLCVMQKYPLVDLLNDDPLSDIDVLCRNIPW</sequence>
<evidence type="ECO:0000313" key="1">
    <source>
        <dbReference type="EMBL" id="KAF3570459.1"/>
    </source>
</evidence>
<reference evidence="1" key="1">
    <citation type="submission" date="2019-12" db="EMBL/GenBank/DDBJ databases">
        <title>Genome sequencing and annotation of Brassica cretica.</title>
        <authorList>
            <person name="Studholme D.J."/>
            <person name="Sarris P."/>
        </authorList>
    </citation>
    <scope>NUCLEOTIDE SEQUENCE</scope>
    <source>
        <strain evidence="1">PFS-109/04</strain>
        <tissue evidence="1">Leaf</tissue>
    </source>
</reference>